<gene>
    <name evidence="4" type="ORF">BU204_12655</name>
</gene>
<sequence>MTAAAPDADLSDRLAVVTGVCGRLGPVWTDALLAAGAAVVGLDRAGAPDARLREVLEVHGDKAFRFHTADVTDRAGLERVLGACSRPPDVLVNNAGVDSPPSAAARGWEFRDVPVELSGTVLDVNALGTLLACQVFGSAMAARGGGSIVNIGSLYAGLAPDQRLYAHLPLDPPFLKPPAYGMSKAAVGALTRYLAALWGGAGVRVNTLSPGGVLGDQDAEFVAKFSDRVPLRRMAVAADLRGPLLFLASPQSGYVTGTELLVDGGYGCW</sequence>
<organism evidence="4 5">
    <name type="scientific">Actinophytocola xanthii</name>
    <dbReference type="NCBI Taxonomy" id="1912961"/>
    <lineage>
        <taxon>Bacteria</taxon>
        <taxon>Bacillati</taxon>
        <taxon>Actinomycetota</taxon>
        <taxon>Actinomycetes</taxon>
        <taxon>Pseudonocardiales</taxon>
        <taxon>Pseudonocardiaceae</taxon>
    </lineage>
</organism>
<evidence type="ECO:0000313" key="5">
    <source>
        <dbReference type="Proteomes" id="UP000185596"/>
    </source>
</evidence>
<dbReference type="InterPro" id="IPR002347">
    <property type="entry name" value="SDR_fam"/>
</dbReference>
<dbReference type="EMBL" id="MSIE01000019">
    <property type="protein sequence ID" value="OLF17234.1"/>
    <property type="molecule type" value="Genomic_DNA"/>
</dbReference>
<dbReference type="PANTHER" id="PTHR42760">
    <property type="entry name" value="SHORT-CHAIN DEHYDROGENASES/REDUCTASES FAMILY MEMBER"/>
    <property type="match status" value="1"/>
</dbReference>
<dbReference type="GO" id="GO:0016616">
    <property type="term" value="F:oxidoreductase activity, acting on the CH-OH group of donors, NAD or NADP as acceptor"/>
    <property type="evidence" value="ECO:0007669"/>
    <property type="project" value="TreeGrafter"/>
</dbReference>
<comment type="similarity">
    <text evidence="1 3">Belongs to the short-chain dehydrogenases/reductases (SDR) family.</text>
</comment>
<keyword evidence="2" id="KW-0560">Oxidoreductase</keyword>
<dbReference type="InterPro" id="IPR036291">
    <property type="entry name" value="NAD(P)-bd_dom_sf"/>
</dbReference>
<keyword evidence="5" id="KW-1185">Reference proteome</keyword>
<proteinExistence type="inferred from homology"/>
<dbReference type="Proteomes" id="UP000185596">
    <property type="component" value="Unassembled WGS sequence"/>
</dbReference>
<dbReference type="STRING" id="1912961.BU204_12655"/>
<dbReference type="Pfam" id="PF13561">
    <property type="entry name" value="adh_short_C2"/>
    <property type="match status" value="1"/>
</dbReference>
<dbReference type="Pfam" id="PF00106">
    <property type="entry name" value="adh_short"/>
    <property type="match status" value="1"/>
</dbReference>
<dbReference type="SUPFAM" id="SSF51735">
    <property type="entry name" value="NAD(P)-binding Rossmann-fold domains"/>
    <property type="match status" value="1"/>
</dbReference>
<reference evidence="4 5" key="1">
    <citation type="submission" date="2016-12" db="EMBL/GenBank/DDBJ databases">
        <title>The draft genome sequence of Actinophytocola sp. 11-183.</title>
        <authorList>
            <person name="Wang W."/>
            <person name="Yuan L."/>
        </authorList>
    </citation>
    <scope>NUCLEOTIDE SEQUENCE [LARGE SCALE GENOMIC DNA]</scope>
    <source>
        <strain evidence="4 5">11-183</strain>
    </source>
</reference>
<dbReference type="RefSeq" id="WP_075125833.1">
    <property type="nucleotide sequence ID" value="NZ_MSIE01000019.1"/>
</dbReference>
<protein>
    <submittedName>
        <fullName evidence="4">Dehydrogenase</fullName>
    </submittedName>
</protein>
<evidence type="ECO:0000256" key="2">
    <source>
        <dbReference type="ARBA" id="ARBA00023002"/>
    </source>
</evidence>
<name>A0A1Q8CSA7_9PSEU</name>
<evidence type="ECO:0000256" key="3">
    <source>
        <dbReference type="RuleBase" id="RU000363"/>
    </source>
</evidence>
<accession>A0A1Q8CSA7</accession>
<evidence type="ECO:0000256" key="1">
    <source>
        <dbReference type="ARBA" id="ARBA00006484"/>
    </source>
</evidence>
<dbReference type="AlphaFoldDB" id="A0A1Q8CSA7"/>
<dbReference type="PRINTS" id="PR00080">
    <property type="entry name" value="SDRFAMILY"/>
</dbReference>
<dbReference type="PRINTS" id="PR00081">
    <property type="entry name" value="GDHRDH"/>
</dbReference>
<evidence type="ECO:0000313" key="4">
    <source>
        <dbReference type="EMBL" id="OLF17234.1"/>
    </source>
</evidence>
<dbReference type="PANTHER" id="PTHR42760:SF133">
    <property type="entry name" value="3-OXOACYL-[ACYL-CARRIER-PROTEIN] REDUCTASE"/>
    <property type="match status" value="1"/>
</dbReference>
<dbReference type="Gene3D" id="3.40.50.720">
    <property type="entry name" value="NAD(P)-binding Rossmann-like Domain"/>
    <property type="match status" value="1"/>
</dbReference>
<comment type="caution">
    <text evidence="4">The sequence shown here is derived from an EMBL/GenBank/DDBJ whole genome shotgun (WGS) entry which is preliminary data.</text>
</comment>
<dbReference type="OrthoDB" id="286404at2"/>